<dbReference type="RefSeq" id="WP_141004636.1">
    <property type="nucleotide sequence ID" value="NZ_BAAAOR010000015.1"/>
</dbReference>
<feature type="region of interest" description="Disordered" evidence="1">
    <location>
        <begin position="141"/>
        <end position="166"/>
    </location>
</feature>
<gene>
    <name evidence="2" type="ORF">GCM10009788_21360</name>
</gene>
<dbReference type="EMBL" id="BAAAOR010000015">
    <property type="protein sequence ID" value="GAA1516893.1"/>
    <property type="molecule type" value="Genomic_DNA"/>
</dbReference>
<evidence type="ECO:0000313" key="3">
    <source>
        <dbReference type="Proteomes" id="UP001500842"/>
    </source>
</evidence>
<reference evidence="2 3" key="1">
    <citation type="journal article" date="2019" name="Int. J. Syst. Evol. Microbiol.">
        <title>The Global Catalogue of Microorganisms (GCM) 10K type strain sequencing project: providing services to taxonomists for standard genome sequencing and annotation.</title>
        <authorList>
            <consortium name="The Broad Institute Genomics Platform"/>
            <consortium name="The Broad Institute Genome Sequencing Center for Infectious Disease"/>
            <person name="Wu L."/>
            <person name="Ma J."/>
        </authorList>
    </citation>
    <scope>NUCLEOTIDE SEQUENCE [LARGE SCALE GENOMIC DNA]</scope>
    <source>
        <strain evidence="2 3">JCM 14942</strain>
    </source>
</reference>
<evidence type="ECO:0000256" key="1">
    <source>
        <dbReference type="SAM" id="MobiDB-lite"/>
    </source>
</evidence>
<organism evidence="2 3">
    <name type="scientific">Nocardioides humi</name>
    <dbReference type="NCBI Taxonomy" id="449461"/>
    <lineage>
        <taxon>Bacteria</taxon>
        <taxon>Bacillati</taxon>
        <taxon>Actinomycetota</taxon>
        <taxon>Actinomycetes</taxon>
        <taxon>Propionibacteriales</taxon>
        <taxon>Nocardioidaceae</taxon>
        <taxon>Nocardioides</taxon>
    </lineage>
</organism>
<feature type="compositionally biased region" description="Pro residues" evidence="1">
    <location>
        <begin position="145"/>
        <end position="156"/>
    </location>
</feature>
<evidence type="ECO:0000313" key="2">
    <source>
        <dbReference type="EMBL" id="GAA1516893.1"/>
    </source>
</evidence>
<keyword evidence="3" id="KW-1185">Reference proteome</keyword>
<protein>
    <submittedName>
        <fullName evidence="2">Uncharacterized protein</fullName>
    </submittedName>
</protein>
<accession>A0ABN2AEJ9</accession>
<comment type="caution">
    <text evidence="2">The sequence shown here is derived from an EMBL/GenBank/DDBJ whole genome shotgun (WGS) entry which is preliminary data.</text>
</comment>
<dbReference type="Proteomes" id="UP001500842">
    <property type="component" value="Unassembled WGS sequence"/>
</dbReference>
<sequence length="166" mass="17769">MGLFGDWQRLNRANKEYLRSQGRPTSYLGQVADIPNQMRQAADVSGLGLRMARHLELTNGIGLPARAIVLSVQQVGTYAGSTPVLRVRARIEPDDGTEPYVTVSDQVVAGLHLARLRPEAELAVMLDPANPADFAVDWIRTGRLGPPPPGSVPGPGAPGARRTTEG</sequence>
<proteinExistence type="predicted"/>
<name>A0ABN2AEJ9_9ACTN</name>